<dbReference type="OrthoDB" id="21607at2759"/>
<evidence type="ECO:0000313" key="3">
    <source>
        <dbReference type="Proteomes" id="UP000299102"/>
    </source>
</evidence>
<evidence type="ECO:0000313" key="2">
    <source>
        <dbReference type="EMBL" id="GBP35430.1"/>
    </source>
</evidence>
<dbReference type="EMBL" id="BGZK01000303">
    <property type="protein sequence ID" value="GBP35430.1"/>
    <property type="molecule type" value="Genomic_DNA"/>
</dbReference>
<gene>
    <name evidence="2" type="ORF">EVAR_94881_1</name>
</gene>
<dbReference type="Proteomes" id="UP000299102">
    <property type="component" value="Unassembled WGS sequence"/>
</dbReference>
<sequence length="360" mass="40096">MQQKASVVIPASPKLQQPYQSYRFLWDEASSEGGSSQNFSKPTFSSRSKAVNAAFIQPSTRTVKIGNAEAKPVTRNRPRAATSPEAENSKHSKSKVKTSIDKPPERTKSLLKKPEKRYDSPERPQRVKTQISVSAEAQKPAKNINENVLKPKLNAQNSKPIHQQSSKTPQPVTIRILDGSRKDVPITSVKVKLATERPKLKLTKTINNNDIWPSDNAKLPHFGAKTSLRSNGHERDAGPVRYMTMGELADGLATPNPLGHRGSLKNPSPAIVNKRSRFCKTPHASHRFHSESNPASSRRSLTCDVATESGLSFDSGAGLDHARSGNHSVDFMLILFRTRTHCRPRYRSGYWFQIESRFRC</sequence>
<feature type="region of interest" description="Disordered" evidence="1">
    <location>
        <begin position="57"/>
        <end position="148"/>
    </location>
</feature>
<organism evidence="2 3">
    <name type="scientific">Eumeta variegata</name>
    <name type="common">Bagworm moth</name>
    <name type="synonym">Eumeta japonica</name>
    <dbReference type="NCBI Taxonomy" id="151549"/>
    <lineage>
        <taxon>Eukaryota</taxon>
        <taxon>Metazoa</taxon>
        <taxon>Ecdysozoa</taxon>
        <taxon>Arthropoda</taxon>
        <taxon>Hexapoda</taxon>
        <taxon>Insecta</taxon>
        <taxon>Pterygota</taxon>
        <taxon>Neoptera</taxon>
        <taxon>Endopterygota</taxon>
        <taxon>Lepidoptera</taxon>
        <taxon>Glossata</taxon>
        <taxon>Ditrysia</taxon>
        <taxon>Tineoidea</taxon>
        <taxon>Psychidae</taxon>
        <taxon>Oiketicinae</taxon>
        <taxon>Eumeta</taxon>
    </lineage>
</organism>
<proteinExistence type="predicted"/>
<evidence type="ECO:0000256" key="1">
    <source>
        <dbReference type="SAM" id="MobiDB-lite"/>
    </source>
</evidence>
<name>A0A4C1VA32_EUMVA</name>
<reference evidence="2 3" key="1">
    <citation type="journal article" date="2019" name="Commun. Biol.">
        <title>The bagworm genome reveals a unique fibroin gene that provides high tensile strength.</title>
        <authorList>
            <person name="Kono N."/>
            <person name="Nakamura H."/>
            <person name="Ohtoshi R."/>
            <person name="Tomita M."/>
            <person name="Numata K."/>
            <person name="Arakawa K."/>
        </authorList>
    </citation>
    <scope>NUCLEOTIDE SEQUENCE [LARGE SCALE GENOMIC DNA]</scope>
</reference>
<protein>
    <submittedName>
        <fullName evidence="2">Uncharacterized protein</fullName>
    </submittedName>
</protein>
<accession>A0A4C1VA32</accession>
<feature type="compositionally biased region" description="Basic and acidic residues" evidence="1">
    <location>
        <begin position="98"/>
        <end position="125"/>
    </location>
</feature>
<dbReference type="AlphaFoldDB" id="A0A4C1VA32"/>
<keyword evidence="3" id="KW-1185">Reference proteome</keyword>
<comment type="caution">
    <text evidence="2">The sequence shown here is derived from an EMBL/GenBank/DDBJ whole genome shotgun (WGS) entry which is preliminary data.</text>
</comment>